<dbReference type="EMBL" id="GBEZ01017501">
    <property type="protein sequence ID" value="JAC68842.1"/>
    <property type="molecule type" value="Transcribed_RNA"/>
</dbReference>
<evidence type="ECO:0000313" key="1">
    <source>
        <dbReference type="EMBL" id="JAC68842.1"/>
    </source>
</evidence>
<feature type="non-terminal residue" evidence="1">
    <location>
        <position position="1"/>
    </location>
</feature>
<protein>
    <submittedName>
        <fullName evidence="1">Uncharacterized protein</fullName>
    </submittedName>
</protein>
<sequence length="76" mass="8561">RRLRDSEASNMRVRLSRPRRLIFCQAGVASEKEMFSTRLYTFRRGGSKGDGLSWLSRNILRVSSSISFQSGGCNGC</sequence>
<dbReference type="AlphaFoldDB" id="A0A061R7C3"/>
<name>A0A061R7C3_9CHLO</name>
<reference evidence="1" key="1">
    <citation type="submission" date="2014-05" db="EMBL/GenBank/DDBJ databases">
        <title>The transcriptome of the halophilic microalga Tetraselmis sp. GSL018 isolated from the Great Salt Lake, Utah.</title>
        <authorList>
            <person name="Jinkerson R.E."/>
            <person name="D'Adamo S."/>
            <person name="Posewitz M.C."/>
        </authorList>
    </citation>
    <scope>NUCLEOTIDE SEQUENCE</scope>
    <source>
        <strain evidence="1">GSL018</strain>
    </source>
</reference>
<organism evidence="1">
    <name type="scientific">Tetraselmis sp. GSL018</name>
    <dbReference type="NCBI Taxonomy" id="582737"/>
    <lineage>
        <taxon>Eukaryota</taxon>
        <taxon>Viridiplantae</taxon>
        <taxon>Chlorophyta</taxon>
        <taxon>core chlorophytes</taxon>
        <taxon>Chlorodendrophyceae</taxon>
        <taxon>Chlorodendrales</taxon>
        <taxon>Chlorodendraceae</taxon>
        <taxon>Tetraselmis</taxon>
    </lineage>
</organism>
<accession>A0A061R7C3</accession>
<proteinExistence type="predicted"/>
<gene>
    <name evidence="1" type="ORF">TSPGSL018_7801</name>
</gene>